<dbReference type="KEGG" id="elm:ELI_2233"/>
<proteinExistence type="predicted"/>
<dbReference type="HOGENOM" id="CLU_3251674_0_0_9"/>
<reference evidence="1 2" key="2">
    <citation type="journal article" date="2011" name="J. Bacteriol.">
        <title>Complete genome sequence of a carbon monoxide-utilizing acetogen, Eubacterium limosum KIST612.</title>
        <authorList>
            <person name="Roh H."/>
            <person name="Ko H.J."/>
            <person name="Kim D."/>
            <person name="Choi D.G."/>
            <person name="Park S."/>
            <person name="Kim S."/>
            <person name="Chang I.S."/>
            <person name="Choi I.G."/>
        </authorList>
    </citation>
    <scope>NUCLEOTIDE SEQUENCE [LARGE SCALE GENOMIC DNA]</scope>
    <source>
        <strain evidence="1 2">KIST612</strain>
    </source>
</reference>
<sequence length="42" mass="5219">MPFQLFVIKFMCLFLFRKYVLCYDKRISPFINNEKLFIFMSS</sequence>
<keyword evidence="2" id="KW-1185">Reference proteome</keyword>
<evidence type="ECO:0000313" key="2">
    <source>
        <dbReference type="Proteomes" id="UP000006873"/>
    </source>
</evidence>
<dbReference type="AlphaFoldDB" id="E3GNN1"/>
<name>E3GNN1_9FIRM</name>
<dbReference type="EMBL" id="CP002273">
    <property type="protein sequence ID" value="ADO37216.1"/>
    <property type="molecule type" value="Genomic_DNA"/>
</dbReference>
<protein>
    <submittedName>
        <fullName evidence="1">Uncharacterized protein</fullName>
    </submittedName>
</protein>
<reference key="1">
    <citation type="submission" date="2010-09" db="EMBL/GenBank/DDBJ databases">
        <authorList>
            <person name="Roh H."/>
            <person name="Ko H.-J."/>
            <person name="Kim D."/>
            <person name="Choi D.G."/>
            <person name="Park S."/>
            <person name="Kim S."/>
            <person name="Kim K.H."/>
            <person name="Chang I.S."/>
            <person name="Choi I.-G."/>
        </authorList>
    </citation>
    <scope>NUCLEOTIDE SEQUENCE</scope>
    <source>
        <strain>KIST612</strain>
    </source>
</reference>
<evidence type="ECO:0000313" key="1">
    <source>
        <dbReference type="EMBL" id="ADO37216.1"/>
    </source>
</evidence>
<gene>
    <name evidence="1" type="ordered locus">ELI_2233</name>
</gene>
<accession>E3GNN1</accession>
<dbReference type="Proteomes" id="UP000006873">
    <property type="component" value="Chromosome"/>
</dbReference>
<organism evidence="1 2">
    <name type="scientific">Eubacterium callanderi</name>
    <dbReference type="NCBI Taxonomy" id="53442"/>
    <lineage>
        <taxon>Bacteria</taxon>
        <taxon>Bacillati</taxon>
        <taxon>Bacillota</taxon>
        <taxon>Clostridia</taxon>
        <taxon>Eubacteriales</taxon>
        <taxon>Eubacteriaceae</taxon>
        <taxon>Eubacterium</taxon>
    </lineage>
</organism>